<dbReference type="Gene3D" id="3.30.420.40">
    <property type="match status" value="2"/>
</dbReference>
<dbReference type="Gene3D" id="2.60.34.10">
    <property type="entry name" value="Substrate Binding Domain Of DNAk, Chain A, domain 1"/>
    <property type="match status" value="1"/>
</dbReference>
<dbReference type="SUPFAM" id="SSF53067">
    <property type="entry name" value="Actin-like ATPase domain"/>
    <property type="match status" value="2"/>
</dbReference>
<dbReference type="InterPro" id="IPR043129">
    <property type="entry name" value="ATPase_NBD"/>
</dbReference>
<feature type="region of interest" description="Disordered" evidence="7">
    <location>
        <begin position="501"/>
        <end position="580"/>
    </location>
</feature>
<comment type="subcellular location">
    <subcellularLocation>
        <location evidence="1">Cytoplasm</location>
    </subcellularLocation>
</comment>
<dbReference type="GO" id="GO:0005524">
    <property type="term" value="F:ATP binding"/>
    <property type="evidence" value="ECO:0007669"/>
    <property type="project" value="UniProtKB-KW"/>
</dbReference>
<keyword evidence="9" id="KW-1185">Reference proteome</keyword>
<dbReference type="Proteomes" id="UP000694402">
    <property type="component" value="Unassembled WGS sequence"/>
</dbReference>
<dbReference type="GO" id="GO:0005634">
    <property type="term" value="C:nucleus"/>
    <property type="evidence" value="ECO:0007669"/>
    <property type="project" value="TreeGrafter"/>
</dbReference>
<dbReference type="InterPro" id="IPR013126">
    <property type="entry name" value="Hsp_70_fam"/>
</dbReference>
<feature type="compositionally biased region" description="Acidic residues" evidence="7">
    <location>
        <begin position="545"/>
        <end position="559"/>
    </location>
</feature>
<dbReference type="FunFam" id="2.60.34.10:FF:000028">
    <property type="entry name" value="Heat shock protein 4b"/>
    <property type="match status" value="1"/>
</dbReference>
<dbReference type="Gene3D" id="3.90.640.10">
    <property type="entry name" value="Actin, Chain A, domain 4"/>
    <property type="match status" value="1"/>
</dbReference>
<gene>
    <name evidence="8" type="primary">LOC112221242</name>
</gene>
<dbReference type="Gene3D" id="1.20.1270.10">
    <property type="match status" value="2"/>
</dbReference>
<keyword evidence="5" id="KW-0547">Nucleotide-binding</keyword>
<dbReference type="FunFam" id="3.30.420.40:FF:000495">
    <property type="entry name" value="Heat shock protein 4b"/>
    <property type="match status" value="1"/>
</dbReference>
<dbReference type="InterPro" id="IPR029048">
    <property type="entry name" value="HSP70_C_sf"/>
</dbReference>
<keyword evidence="3" id="KW-0963">Cytoplasm</keyword>
<dbReference type="PANTHER" id="PTHR45639">
    <property type="entry name" value="HSC70CB, ISOFORM G-RELATED"/>
    <property type="match status" value="1"/>
</dbReference>
<dbReference type="FunFam" id="3.30.30.30:FF:000002">
    <property type="entry name" value="Heat shock 70 kDa protein 4"/>
    <property type="match status" value="1"/>
</dbReference>
<dbReference type="PRINTS" id="PR00301">
    <property type="entry name" value="HEATSHOCK70"/>
</dbReference>
<evidence type="ECO:0000256" key="4">
    <source>
        <dbReference type="ARBA" id="ARBA00022553"/>
    </source>
</evidence>
<dbReference type="FunFam" id="1.20.1270.10:FF:000002">
    <property type="entry name" value="Heat shock 70 kDa protein 4"/>
    <property type="match status" value="1"/>
</dbReference>
<feature type="compositionally biased region" description="Polar residues" evidence="7">
    <location>
        <begin position="824"/>
        <end position="835"/>
    </location>
</feature>
<dbReference type="GO" id="GO:0005829">
    <property type="term" value="C:cytosol"/>
    <property type="evidence" value="ECO:0007669"/>
    <property type="project" value="TreeGrafter"/>
</dbReference>
<feature type="compositionally biased region" description="Basic and acidic residues" evidence="7">
    <location>
        <begin position="791"/>
        <end position="801"/>
    </location>
</feature>
<reference evidence="8" key="1">
    <citation type="submission" date="2025-08" db="UniProtKB">
        <authorList>
            <consortium name="Ensembl"/>
        </authorList>
    </citation>
    <scope>IDENTIFICATION</scope>
</reference>
<dbReference type="Pfam" id="PF00012">
    <property type="entry name" value="HSP70"/>
    <property type="match status" value="1"/>
</dbReference>
<feature type="compositionally biased region" description="Basic and acidic residues" evidence="7">
    <location>
        <begin position="533"/>
        <end position="544"/>
    </location>
</feature>
<dbReference type="SUPFAM" id="SSF100934">
    <property type="entry name" value="Heat shock protein 70kD (HSP70), C-terminal subdomain"/>
    <property type="match status" value="2"/>
</dbReference>
<evidence type="ECO:0000256" key="2">
    <source>
        <dbReference type="ARBA" id="ARBA00007381"/>
    </source>
</evidence>
<dbReference type="FunFam" id="3.90.640.10:FF:000004">
    <property type="entry name" value="Heat shock 70 kDa protein 4"/>
    <property type="match status" value="1"/>
</dbReference>
<feature type="compositionally biased region" description="Basic and acidic residues" evidence="7">
    <location>
        <begin position="814"/>
        <end position="823"/>
    </location>
</feature>
<keyword evidence="4" id="KW-0597">Phosphoprotein</keyword>
<evidence type="ECO:0000256" key="1">
    <source>
        <dbReference type="ARBA" id="ARBA00004496"/>
    </source>
</evidence>
<dbReference type="GO" id="GO:0140662">
    <property type="term" value="F:ATP-dependent protein folding chaperone"/>
    <property type="evidence" value="ECO:0007669"/>
    <property type="project" value="InterPro"/>
</dbReference>
<dbReference type="InterPro" id="IPR029047">
    <property type="entry name" value="HSP70_peptide-bd_sf"/>
</dbReference>
<dbReference type="Ensembl" id="ENSOTST00005031136.2">
    <property type="protein sequence ID" value="ENSOTSP00005028803.2"/>
    <property type="gene ID" value="ENSOTSG00005072209.1"/>
</dbReference>
<evidence type="ECO:0000256" key="7">
    <source>
        <dbReference type="SAM" id="MobiDB-lite"/>
    </source>
</evidence>
<feature type="compositionally biased region" description="Basic and acidic residues" evidence="7">
    <location>
        <begin position="836"/>
        <end position="845"/>
    </location>
</feature>
<comment type="similarity">
    <text evidence="2">Belongs to the heat shock protein 70 family.</text>
</comment>
<protein>
    <submittedName>
        <fullName evidence="8">Uncharacterized protein</fullName>
    </submittedName>
</protein>
<evidence type="ECO:0000256" key="6">
    <source>
        <dbReference type="ARBA" id="ARBA00022840"/>
    </source>
</evidence>
<accession>A0A8C8F3C6</accession>
<dbReference type="GeneTree" id="ENSGT00940000156067"/>
<keyword evidence="6" id="KW-0067">ATP-binding</keyword>
<evidence type="ECO:0000313" key="8">
    <source>
        <dbReference type="Ensembl" id="ENSOTSP00005028803.2"/>
    </source>
</evidence>
<dbReference type="FunFam" id="3.30.420.40:FF:000171">
    <property type="entry name" value="Heat shock 70 kDa protein 4"/>
    <property type="match status" value="1"/>
</dbReference>
<dbReference type="PROSITE" id="PS01036">
    <property type="entry name" value="HSP70_3"/>
    <property type="match status" value="1"/>
</dbReference>
<reference evidence="8" key="2">
    <citation type="submission" date="2025-09" db="UniProtKB">
        <authorList>
            <consortium name="Ensembl"/>
        </authorList>
    </citation>
    <scope>IDENTIFICATION</scope>
</reference>
<dbReference type="SUPFAM" id="SSF100920">
    <property type="entry name" value="Heat shock protein 70kD (HSP70), peptide-binding domain"/>
    <property type="match status" value="1"/>
</dbReference>
<name>A0A8C8F3C6_ONCTS</name>
<evidence type="ECO:0000256" key="5">
    <source>
        <dbReference type="ARBA" id="ARBA00022741"/>
    </source>
</evidence>
<feature type="region of interest" description="Disordered" evidence="7">
    <location>
        <begin position="782"/>
        <end position="845"/>
    </location>
</feature>
<dbReference type="FunFam" id="3.30.420.40:FF:000767">
    <property type="entry name" value="Heat shock protein 70 (HSP70)-4, putative"/>
    <property type="match status" value="2"/>
</dbReference>
<dbReference type="Gene3D" id="3.30.30.30">
    <property type="match status" value="1"/>
</dbReference>
<dbReference type="InterPro" id="IPR018181">
    <property type="entry name" value="Heat_shock_70_CS"/>
</dbReference>
<organism evidence="8 9">
    <name type="scientific">Oncorhynchus tshawytscha</name>
    <name type="common">Chinook salmon</name>
    <name type="synonym">Salmo tshawytscha</name>
    <dbReference type="NCBI Taxonomy" id="74940"/>
    <lineage>
        <taxon>Eukaryota</taxon>
        <taxon>Metazoa</taxon>
        <taxon>Chordata</taxon>
        <taxon>Craniata</taxon>
        <taxon>Vertebrata</taxon>
        <taxon>Euteleostomi</taxon>
        <taxon>Actinopterygii</taxon>
        <taxon>Neopterygii</taxon>
        <taxon>Teleostei</taxon>
        <taxon>Protacanthopterygii</taxon>
        <taxon>Salmoniformes</taxon>
        <taxon>Salmonidae</taxon>
        <taxon>Salmoninae</taxon>
        <taxon>Oncorhynchus</taxon>
    </lineage>
</organism>
<evidence type="ECO:0000256" key="3">
    <source>
        <dbReference type="ARBA" id="ARBA00022490"/>
    </source>
</evidence>
<proteinExistence type="inferred from homology"/>
<dbReference type="PANTHER" id="PTHR45639:SF8">
    <property type="entry name" value="HEAT SHOCK 70 KDA PROTEIN 4"/>
    <property type="match status" value="1"/>
</dbReference>
<evidence type="ECO:0000313" key="9">
    <source>
        <dbReference type="Proteomes" id="UP000694402"/>
    </source>
</evidence>
<dbReference type="AlphaFoldDB" id="A0A8C8F3C6"/>
<sequence length="845" mass="95378">MSVVGFDVGFLNCYVAVARAGGIETVANEYSDRCTPACVSFGPRNRSIGAAAKSQVVTNCKNTVQGFKRFHGRAFSDPYIQRLKSSLVYDLAQMPSGTTGIKVMYMEEEKVFSIEQVTAMLLTKMKETAEHALKKPVADCVVSVPCYYTDAERRSVVDAAQIAGLNCLRLMNETTAVALAYGIYKQDLPAPEEKPRIVVFVDIGHSGYQTSVCAFNKGKLKVLATACDPELGGKDFDEMLVRHFCEEFGKKYKLDVKTKPRALVRLYQECEKLKKLMSANSSDLPLNIECFMNDIDVSGKLNRVQFEEMCADVLGRVEAPLHNLMEQAKLKKEDIYAVEIVGGASRIPSVKERISRFFGKELSTTLNADEAVARGCALQCAILSPAFKVREFSITDAVAYPISLKWNSAAEEGLSDCEVFPKNHAAPFSKVLTFYRREPFSLEAYYNDPKELPYPDPTIGQFVIQKVVPQASGESSKVKVKVRVNIHGIFSVSSASLVEVQKTEEGEEPMDTEQQATPEKEKEEEGNMQTDQDETKAQGDGQKETEEEEKTLPENEEMEESKTEKKSDQPPQAKKPKVKTKVLELPIENSPQWELAVDMLNLFVENEGKMIMQDKLEKERNDAKNYVEEYVYDMRDKLHGRLEKFVSEQQDRQYYKDTENWLYEDGEDQPKQQYIDKLAVLKKLGQPIQERYIESEERPRAFDDMGKQIQMYMKIVEAYKTKEEQYDHLDQEEINKVDKMVNEAMIWLNSKMNQQSKLSLTVEPAVRVREIQDKTKELYSSCNPIVTKPKPKVELPKDNKAGEQNGPVNGQEKAPAEGTEKGTADSTGNPPSTESTEPRPDMDLD</sequence>